<keyword evidence="3" id="KW-1185">Reference proteome</keyword>
<feature type="non-terminal residue" evidence="2">
    <location>
        <position position="162"/>
    </location>
</feature>
<feature type="region of interest" description="Disordered" evidence="1">
    <location>
        <begin position="94"/>
        <end position="162"/>
    </location>
</feature>
<name>A0ABR3EYX2_9AGAR</name>
<accession>A0ABR3EYX2</accession>
<evidence type="ECO:0000313" key="2">
    <source>
        <dbReference type="EMBL" id="KAL0567984.1"/>
    </source>
</evidence>
<evidence type="ECO:0000256" key="1">
    <source>
        <dbReference type="SAM" id="MobiDB-lite"/>
    </source>
</evidence>
<dbReference type="EMBL" id="JBAHYK010001446">
    <property type="protein sequence ID" value="KAL0567984.1"/>
    <property type="molecule type" value="Genomic_DNA"/>
</dbReference>
<reference evidence="2 3" key="1">
    <citation type="submission" date="2024-02" db="EMBL/GenBank/DDBJ databases">
        <title>A draft genome for the cacao thread blight pathogen Marasmius crinis-equi.</title>
        <authorList>
            <person name="Cohen S.P."/>
            <person name="Baruah I.K."/>
            <person name="Amoako-Attah I."/>
            <person name="Bukari Y."/>
            <person name="Meinhardt L.W."/>
            <person name="Bailey B.A."/>
        </authorList>
    </citation>
    <scope>NUCLEOTIDE SEQUENCE [LARGE SCALE GENOMIC DNA]</scope>
    <source>
        <strain evidence="2 3">GH-76</strain>
    </source>
</reference>
<dbReference type="Proteomes" id="UP001465976">
    <property type="component" value="Unassembled WGS sequence"/>
</dbReference>
<dbReference type="SMART" id="SM00726">
    <property type="entry name" value="UIM"/>
    <property type="match status" value="2"/>
</dbReference>
<organism evidence="2 3">
    <name type="scientific">Marasmius crinis-equi</name>
    <dbReference type="NCBI Taxonomy" id="585013"/>
    <lineage>
        <taxon>Eukaryota</taxon>
        <taxon>Fungi</taxon>
        <taxon>Dikarya</taxon>
        <taxon>Basidiomycota</taxon>
        <taxon>Agaricomycotina</taxon>
        <taxon>Agaricomycetes</taxon>
        <taxon>Agaricomycetidae</taxon>
        <taxon>Agaricales</taxon>
        <taxon>Marasmiineae</taxon>
        <taxon>Marasmiaceae</taxon>
        <taxon>Marasmius</taxon>
    </lineage>
</organism>
<feature type="compositionally biased region" description="Polar residues" evidence="1">
    <location>
        <begin position="94"/>
        <end position="103"/>
    </location>
</feature>
<protein>
    <submittedName>
        <fullName evidence="2">Uncharacterized protein</fullName>
    </submittedName>
</protein>
<evidence type="ECO:0000313" key="3">
    <source>
        <dbReference type="Proteomes" id="UP001465976"/>
    </source>
</evidence>
<comment type="caution">
    <text evidence="2">The sequence shown here is derived from an EMBL/GenBank/DDBJ whole genome shotgun (WGS) entry which is preliminary data.</text>
</comment>
<dbReference type="Gene3D" id="6.10.140.100">
    <property type="match status" value="1"/>
</dbReference>
<sequence length="162" mass="17741">MTQLSPPTEKEKEDVGMLSAMMGSEVDSTMALRVLRKFNGDVEKAADAMLAGDRGIQDSTSTPKVVTTTPAQNLIDLTGDDNDEEMTRALQMSMETDQPNLSEATFGPSSREPDPNWAVVPTNTQQQLSHEDENLKQAIEASLAVPEENDENVELSDMLRLD</sequence>
<dbReference type="Pfam" id="PF02809">
    <property type="entry name" value="UIM"/>
    <property type="match status" value="2"/>
</dbReference>
<gene>
    <name evidence="2" type="ORF">V5O48_014003</name>
</gene>
<proteinExistence type="predicted"/>
<dbReference type="InterPro" id="IPR003903">
    <property type="entry name" value="UIM_dom"/>
</dbReference>